<organism evidence="1">
    <name type="scientific">Lepeophtheirus salmonis</name>
    <name type="common">Salmon louse</name>
    <name type="synonym">Caligus salmonis</name>
    <dbReference type="NCBI Taxonomy" id="72036"/>
    <lineage>
        <taxon>Eukaryota</taxon>
        <taxon>Metazoa</taxon>
        <taxon>Ecdysozoa</taxon>
        <taxon>Arthropoda</taxon>
        <taxon>Crustacea</taxon>
        <taxon>Multicrustacea</taxon>
        <taxon>Hexanauplia</taxon>
        <taxon>Copepoda</taxon>
        <taxon>Siphonostomatoida</taxon>
        <taxon>Caligidae</taxon>
        <taxon>Lepeophtheirus</taxon>
    </lineage>
</organism>
<proteinExistence type="predicted"/>
<accession>A0A0K2T1L3</accession>
<dbReference type="AlphaFoldDB" id="A0A0K2T1L3"/>
<reference evidence="1" key="1">
    <citation type="submission" date="2014-05" db="EMBL/GenBank/DDBJ databases">
        <authorList>
            <person name="Chronopoulou M."/>
        </authorList>
    </citation>
    <scope>NUCLEOTIDE SEQUENCE</scope>
    <source>
        <tissue evidence="1">Whole organism</tissue>
    </source>
</reference>
<name>A0A0K2T1L3_LEPSM</name>
<sequence>MGFTSRFDRLQVCDDGIKWSSSPKGRKKPREFLLGGNLRHKYRYSLFNLKYL</sequence>
<protein>
    <submittedName>
        <fullName evidence="1">Uncharacterized protein</fullName>
    </submittedName>
</protein>
<dbReference type="EMBL" id="HACA01002578">
    <property type="protein sequence ID" value="CDW19939.1"/>
    <property type="molecule type" value="Transcribed_RNA"/>
</dbReference>
<evidence type="ECO:0000313" key="1">
    <source>
        <dbReference type="EMBL" id="CDW19939.1"/>
    </source>
</evidence>